<protein>
    <submittedName>
        <fullName evidence="6">MFS transporter</fullName>
    </submittedName>
</protein>
<evidence type="ECO:0000256" key="4">
    <source>
        <dbReference type="SAM" id="Phobius"/>
    </source>
</evidence>
<evidence type="ECO:0000256" key="1">
    <source>
        <dbReference type="ARBA" id="ARBA00022692"/>
    </source>
</evidence>
<evidence type="ECO:0000313" key="7">
    <source>
        <dbReference type="Proteomes" id="UP001081283"/>
    </source>
</evidence>
<dbReference type="SUPFAM" id="SSF103473">
    <property type="entry name" value="MFS general substrate transporter"/>
    <property type="match status" value="1"/>
</dbReference>
<dbReference type="Pfam" id="PF06779">
    <property type="entry name" value="MFS_4"/>
    <property type="match status" value="1"/>
</dbReference>
<feature type="transmembrane region" description="Helical" evidence="4">
    <location>
        <begin position="12"/>
        <end position="40"/>
    </location>
</feature>
<feature type="transmembrane region" description="Helical" evidence="4">
    <location>
        <begin position="255"/>
        <end position="273"/>
    </location>
</feature>
<dbReference type="InterPro" id="IPR020846">
    <property type="entry name" value="MFS_dom"/>
</dbReference>
<evidence type="ECO:0000256" key="3">
    <source>
        <dbReference type="ARBA" id="ARBA00023136"/>
    </source>
</evidence>
<comment type="caution">
    <text evidence="6">The sequence shown here is derived from an EMBL/GenBank/DDBJ whole genome shotgun (WGS) entry which is preliminary data.</text>
</comment>
<sequence>MIDSPQSRPDPAPAASAVLTTAMAGAVAMAVAMGLGRFFYTPVLPAMMAGLDMGPAEAGWIASANYAGYLLGAILAAYGWAEGIERKVALAGLLATALLLLAMGVSSNFVLLCAIRFLAGVASAFVMVFTSAIVLSHGLVTGKPWVQSSHFAGVGTGISVSAIMFGLIVLGDGGWRMAWIVAAVLAFAGLALVSRYLPQDVMRTGPARKEPPLSWTPALLALTIAYGIFGFGYIVTATFLVAIVRDGGGSSLFEAGVWLATGLAAAPSVAYWLPAVRRVGLVNVFAIGCLVEALGVAASVLVPLPAGPVVGGVLLGGTFVMVTAFGLQVGRQLAIESPRRALAMMTAAFGTGQILGPVVAGYLANWTGTYTWASLAAAAGLLVSGAIVLVFCKTRA</sequence>
<dbReference type="PROSITE" id="PS50850">
    <property type="entry name" value="MFS"/>
    <property type="match status" value="1"/>
</dbReference>
<keyword evidence="2 4" id="KW-1133">Transmembrane helix</keyword>
<feature type="transmembrane region" description="Helical" evidence="4">
    <location>
        <begin position="370"/>
        <end position="392"/>
    </location>
</feature>
<name>A0ABT3YDZ3_9HYPH</name>
<dbReference type="RefSeq" id="WP_267612036.1">
    <property type="nucleotide sequence ID" value="NZ_JAOVZQ010000001.1"/>
</dbReference>
<feature type="transmembrane region" description="Helical" evidence="4">
    <location>
        <begin position="280"/>
        <end position="302"/>
    </location>
</feature>
<dbReference type="CDD" id="cd06180">
    <property type="entry name" value="MFS_YjiJ"/>
    <property type="match status" value="1"/>
</dbReference>
<feature type="transmembrane region" description="Helical" evidence="4">
    <location>
        <begin position="177"/>
        <end position="197"/>
    </location>
</feature>
<feature type="transmembrane region" description="Helical" evidence="4">
    <location>
        <begin position="151"/>
        <end position="171"/>
    </location>
</feature>
<dbReference type="Gene3D" id="1.20.1250.20">
    <property type="entry name" value="MFS general substrate transporter like domains"/>
    <property type="match status" value="2"/>
</dbReference>
<feature type="transmembrane region" description="Helical" evidence="4">
    <location>
        <begin position="117"/>
        <end position="139"/>
    </location>
</feature>
<dbReference type="EMBL" id="JAOVZQ010000001">
    <property type="protein sequence ID" value="MCY0094093.1"/>
    <property type="molecule type" value="Genomic_DNA"/>
</dbReference>
<keyword evidence="3 4" id="KW-0472">Membrane</keyword>
<dbReference type="InterPro" id="IPR036259">
    <property type="entry name" value="MFS_trans_sf"/>
</dbReference>
<evidence type="ECO:0000256" key="2">
    <source>
        <dbReference type="ARBA" id="ARBA00022989"/>
    </source>
</evidence>
<feature type="transmembrane region" description="Helical" evidence="4">
    <location>
        <begin position="60"/>
        <end position="81"/>
    </location>
</feature>
<feature type="transmembrane region" description="Helical" evidence="4">
    <location>
        <begin position="308"/>
        <end position="329"/>
    </location>
</feature>
<proteinExistence type="predicted"/>
<gene>
    <name evidence="6" type="ORF">OEG82_08675</name>
</gene>
<feature type="transmembrane region" description="Helical" evidence="4">
    <location>
        <begin position="88"/>
        <end position="111"/>
    </location>
</feature>
<feature type="transmembrane region" description="Helical" evidence="4">
    <location>
        <begin position="218"/>
        <end position="243"/>
    </location>
</feature>
<accession>A0ABT3YDZ3</accession>
<dbReference type="PANTHER" id="PTHR23537">
    <property type="match status" value="1"/>
</dbReference>
<feature type="transmembrane region" description="Helical" evidence="4">
    <location>
        <begin position="341"/>
        <end position="364"/>
    </location>
</feature>
<feature type="domain" description="Major facilitator superfamily (MFS) profile" evidence="5">
    <location>
        <begin position="18"/>
        <end position="396"/>
    </location>
</feature>
<evidence type="ECO:0000259" key="5">
    <source>
        <dbReference type="PROSITE" id="PS50850"/>
    </source>
</evidence>
<reference evidence="6" key="1">
    <citation type="submission" date="2022-10" db="EMBL/GenBank/DDBJ databases">
        <title>Hoeflea sp. J2-29, isolated from marine algae.</title>
        <authorList>
            <person name="Kristyanto S."/>
            <person name="Kim J.M."/>
            <person name="Jeon C.O."/>
        </authorList>
    </citation>
    <scope>NUCLEOTIDE SEQUENCE</scope>
    <source>
        <strain evidence="6">J2-29</strain>
    </source>
</reference>
<evidence type="ECO:0000313" key="6">
    <source>
        <dbReference type="EMBL" id="MCY0094093.1"/>
    </source>
</evidence>
<dbReference type="PANTHER" id="PTHR23537:SF1">
    <property type="entry name" value="SUGAR TRANSPORTER"/>
    <property type="match status" value="1"/>
</dbReference>
<organism evidence="6 7">
    <name type="scientific">Hoeflea ulvae</name>
    <dbReference type="NCBI Taxonomy" id="2983764"/>
    <lineage>
        <taxon>Bacteria</taxon>
        <taxon>Pseudomonadati</taxon>
        <taxon>Pseudomonadota</taxon>
        <taxon>Alphaproteobacteria</taxon>
        <taxon>Hyphomicrobiales</taxon>
        <taxon>Rhizobiaceae</taxon>
        <taxon>Hoeflea</taxon>
    </lineage>
</organism>
<dbReference type="Proteomes" id="UP001081283">
    <property type="component" value="Unassembled WGS sequence"/>
</dbReference>
<dbReference type="InterPro" id="IPR010645">
    <property type="entry name" value="MFS_4"/>
</dbReference>
<keyword evidence="7" id="KW-1185">Reference proteome</keyword>
<keyword evidence="1 4" id="KW-0812">Transmembrane</keyword>